<dbReference type="EMBL" id="JAQSKY010000023">
    <property type="protein sequence ID" value="MDS7901967.1"/>
    <property type="molecule type" value="Genomic_DNA"/>
</dbReference>
<dbReference type="AlphaFoldDB" id="A0AB35Q0B6"/>
<comment type="caution">
    <text evidence="1">The sequence shown here is derived from an EMBL/GenBank/DDBJ whole genome shotgun (WGS) entry which is preliminary data.</text>
</comment>
<reference evidence="1" key="1">
    <citation type="journal article" date="2023" name="Front. Microbiol.">
        <title>Genomic characterization of carbapenem-resistant Klebsiella oxytoca complex in China: a multi-center study.</title>
        <authorList>
            <person name="Wan W."/>
            <person name="Yang X."/>
            <person name="Yu H."/>
            <person name="Wang M."/>
            <person name="Jia W."/>
            <person name="Huang B."/>
            <person name="Qu F."/>
            <person name="Shan B."/>
            <person name="Tang Y.W."/>
            <person name="Chen L."/>
            <person name="Du H."/>
        </authorList>
    </citation>
    <scope>NUCLEOTIDE SEQUENCE</scope>
    <source>
        <strain evidence="1">HD1688</strain>
    </source>
</reference>
<proteinExistence type="predicted"/>
<gene>
    <name evidence="1" type="ORF">PTQ40_23630</name>
</gene>
<dbReference type="Proteomes" id="UP001249822">
    <property type="component" value="Unassembled WGS sequence"/>
</dbReference>
<organism evidence="1 2">
    <name type="scientific">Klebsiella michiganensis</name>
    <dbReference type="NCBI Taxonomy" id="1134687"/>
    <lineage>
        <taxon>Bacteria</taxon>
        <taxon>Pseudomonadati</taxon>
        <taxon>Pseudomonadota</taxon>
        <taxon>Gammaproteobacteria</taxon>
        <taxon>Enterobacterales</taxon>
        <taxon>Enterobacteriaceae</taxon>
        <taxon>Klebsiella/Raoultella group</taxon>
        <taxon>Klebsiella</taxon>
    </lineage>
</organism>
<evidence type="ECO:0000313" key="2">
    <source>
        <dbReference type="Proteomes" id="UP001249822"/>
    </source>
</evidence>
<dbReference type="RefSeq" id="WP_134918239.1">
    <property type="nucleotide sequence ID" value="NZ_CP072119.1"/>
</dbReference>
<protein>
    <submittedName>
        <fullName evidence="1">Uncharacterized protein</fullName>
    </submittedName>
</protein>
<evidence type="ECO:0000313" key="1">
    <source>
        <dbReference type="EMBL" id="MDS7901967.1"/>
    </source>
</evidence>
<reference evidence="1" key="2">
    <citation type="submission" date="2023-01" db="EMBL/GenBank/DDBJ databases">
        <authorList>
            <person name="Du H."/>
            <person name="Wan W."/>
        </authorList>
    </citation>
    <scope>NUCLEOTIDE SEQUENCE</scope>
    <source>
        <strain evidence="1">HD1688</strain>
    </source>
</reference>
<sequence length="225" mass="26693">MMEQNTFVDRFFHSSLELTDFRKTGERDINTLFSFLNNLHSLQDRFREQFHSNISQHPEFKLLRILRNYHHHVGDVDEFRVYNVRNEFTLSHSEMIIIPLYIVAKAILNAKKRHNAEREIQSISEFIDDFEYISANDSFFSERRPIINNGKTYYPGFDIYKCVYNITNIIADICRKIPELSQKKCIINLDDTYTSKNNIEKRNLLCHAGEVPFLTTEGYIIPEQN</sequence>
<name>A0AB35Q0B6_9ENTR</name>
<accession>A0AB35Q0B6</accession>